<dbReference type="Proteomes" id="UP000012159">
    <property type="component" value="Unassembled WGS sequence"/>
</dbReference>
<sequence>MSFLIFKTLSGFNLHIDETSWIETSFPGFEKLLESCLYE</sequence>
<evidence type="ECO:0000313" key="1">
    <source>
        <dbReference type="EMBL" id="EMO63944.1"/>
    </source>
</evidence>
<comment type="caution">
    <text evidence="1">The sequence shown here is derived from an EMBL/GenBank/DDBJ whole genome shotgun (WGS) entry which is preliminary data.</text>
</comment>
<dbReference type="EMBL" id="AKWF02000036">
    <property type="protein sequence ID" value="EMO63944.1"/>
    <property type="molecule type" value="Genomic_DNA"/>
</dbReference>
<name>M6WFI7_LEPBO</name>
<evidence type="ECO:0000313" key="2">
    <source>
        <dbReference type="Proteomes" id="UP000012159"/>
    </source>
</evidence>
<proteinExistence type="predicted"/>
<reference evidence="1 2" key="1">
    <citation type="submission" date="2013-01" db="EMBL/GenBank/DDBJ databases">
        <authorList>
            <person name="Harkins D.M."/>
            <person name="Durkin A.S."/>
            <person name="Brinkac L.M."/>
            <person name="Haft D.H."/>
            <person name="Selengut J.D."/>
            <person name="Sanka R."/>
            <person name="DePew J."/>
            <person name="Purushe J."/>
            <person name="Picardeau M."/>
            <person name="Werts C."/>
            <person name="Goarant C."/>
            <person name="Vinetz J.M."/>
            <person name="Sutton G.G."/>
            <person name="Nierman W.C."/>
            <person name="Fouts D.E."/>
        </authorList>
    </citation>
    <scope>NUCLEOTIDE SEQUENCE [LARGE SCALE GENOMIC DNA]</scope>
    <source>
        <strain evidence="1 2">200901868</strain>
    </source>
</reference>
<dbReference type="AlphaFoldDB" id="M6WFI7"/>
<dbReference type="STRING" id="1192866.LEP1GSC133_2358"/>
<organism evidence="1 2">
    <name type="scientific">Leptospira borgpetersenii serovar Pomona str. 200901868</name>
    <dbReference type="NCBI Taxonomy" id="1192866"/>
    <lineage>
        <taxon>Bacteria</taxon>
        <taxon>Pseudomonadati</taxon>
        <taxon>Spirochaetota</taxon>
        <taxon>Spirochaetia</taxon>
        <taxon>Leptospirales</taxon>
        <taxon>Leptospiraceae</taxon>
        <taxon>Leptospira</taxon>
    </lineage>
</organism>
<protein>
    <submittedName>
        <fullName evidence="1">Uncharacterized protein</fullName>
    </submittedName>
</protein>
<accession>M6WFI7</accession>
<gene>
    <name evidence="1" type="ORF">LEP1GSC133_2358</name>
</gene>